<dbReference type="EMBL" id="ML208373">
    <property type="protein sequence ID" value="TFK67551.1"/>
    <property type="molecule type" value="Genomic_DNA"/>
</dbReference>
<protein>
    <submittedName>
        <fullName evidence="1">Uncharacterized protein</fullName>
    </submittedName>
</protein>
<name>A0ACD3AP98_9AGAR</name>
<sequence>MAVAIFPLLSLGLSCFQGPYAYRHASQTSSPRHNSWKHDVEKIGFMNRKDAVNLDRQGITGELAKILYLVYVLVRPLSIGKLTCFLDHSLNSLRIARPHFLHFDWTKKSAISLWSVGDDFDNVMAIASHATQEARDPITLARTCGIHSPVKLTLYALTFPSFGIDDQERLLRMGQVRSITACTSDASARIDLLQKIINH</sequence>
<organism evidence="1 2">
    <name type="scientific">Pluteus cervinus</name>
    <dbReference type="NCBI Taxonomy" id="181527"/>
    <lineage>
        <taxon>Eukaryota</taxon>
        <taxon>Fungi</taxon>
        <taxon>Dikarya</taxon>
        <taxon>Basidiomycota</taxon>
        <taxon>Agaricomycotina</taxon>
        <taxon>Agaricomycetes</taxon>
        <taxon>Agaricomycetidae</taxon>
        <taxon>Agaricales</taxon>
        <taxon>Pluteineae</taxon>
        <taxon>Pluteaceae</taxon>
        <taxon>Pluteus</taxon>
    </lineage>
</organism>
<evidence type="ECO:0000313" key="2">
    <source>
        <dbReference type="Proteomes" id="UP000308600"/>
    </source>
</evidence>
<gene>
    <name evidence="1" type="ORF">BDN72DRAFT_842905</name>
</gene>
<accession>A0ACD3AP98</accession>
<proteinExistence type="predicted"/>
<evidence type="ECO:0000313" key="1">
    <source>
        <dbReference type="EMBL" id="TFK67551.1"/>
    </source>
</evidence>
<reference evidence="1 2" key="1">
    <citation type="journal article" date="2019" name="Nat. Ecol. Evol.">
        <title>Megaphylogeny resolves global patterns of mushroom evolution.</title>
        <authorList>
            <person name="Varga T."/>
            <person name="Krizsan K."/>
            <person name="Foldi C."/>
            <person name="Dima B."/>
            <person name="Sanchez-Garcia M."/>
            <person name="Sanchez-Ramirez S."/>
            <person name="Szollosi G.J."/>
            <person name="Szarkandi J.G."/>
            <person name="Papp V."/>
            <person name="Albert L."/>
            <person name="Andreopoulos W."/>
            <person name="Angelini C."/>
            <person name="Antonin V."/>
            <person name="Barry K.W."/>
            <person name="Bougher N.L."/>
            <person name="Buchanan P."/>
            <person name="Buyck B."/>
            <person name="Bense V."/>
            <person name="Catcheside P."/>
            <person name="Chovatia M."/>
            <person name="Cooper J."/>
            <person name="Damon W."/>
            <person name="Desjardin D."/>
            <person name="Finy P."/>
            <person name="Geml J."/>
            <person name="Haridas S."/>
            <person name="Hughes K."/>
            <person name="Justo A."/>
            <person name="Karasinski D."/>
            <person name="Kautmanova I."/>
            <person name="Kiss B."/>
            <person name="Kocsube S."/>
            <person name="Kotiranta H."/>
            <person name="LaButti K.M."/>
            <person name="Lechner B.E."/>
            <person name="Liimatainen K."/>
            <person name="Lipzen A."/>
            <person name="Lukacs Z."/>
            <person name="Mihaltcheva S."/>
            <person name="Morgado L.N."/>
            <person name="Niskanen T."/>
            <person name="Noordeloos M.E."/>
            <person name="Ohm R.A."/>
            <person name="Ortiz-Santana B."/>
            <person name="Ovrebo C."/>
            <person name="Racz N."/>
            <person name="Riley R."/>
            <person name="Savchenko A."/>
            <person name="Shiryaev A."/>
            <person name="Soop K."/>
            <person name="Spirin V."/>
            <person name="Szebenyi C."/>
            <person name="Tomsovsky M."/>
            <person name="Tulloss R.E."/>
            <person name="Uehling J."/>
            <person name="Grigoriev I.V."/>
            <person name="Vagvolgyi C."/>
            <person name="Papp T."/>
            <person name="Martin F.M."/>
            <person name="Miettinen O."/>
            <person name="Hibbett D.S."/>
            <person name="Nagy L.G."/>
        </authorList>
    </citation>
    <scope>NUCLEOTIDE SEQUENCE [LARGE SCALE GENOMIC DNA]</scope>
    <source>
        <strain evidence="1 2">NL-1719</strain>
    </source>
</reference>
<keyword evidence="2" id="KW-1185">Reference proteome</keyword>
<dbReference type="Proteomes" id="UP000308600">
    <property type="component" value="Unassembled WGS sequence"/>
</dbReference>